<protein>
    <submittedName>
        <fullName evidence="2">Uncharacterized protein</fullName>
    </submittedName>
</protein>
<organism evidence="2 3">
    <name type="scientific">Hydrogenispora ethanolica</name>
    <dbReference type="NCBI Taxonomy" id="1082276"/>
    <lineage>
        <taxon>Bacteria</taxon>
        <taxon>Bacillati</taxon>
        <taxon>Bacillota</taxon>
        <taxon>Hydrogenispora</taxon>
    </lineage>
</organism>
<dbReference type="EMBL" id="SLUN01000002">
    <property type="protein sequence ID" value="TCL76303.1"/>
    <property type="molecule type" value="Genomic_DNA"/>
</dbReference>
<proteinExistence type="predicted"/>
<keyword evidence="1" id="KW-0472">Membrane</keyword>
<evidence type="ECO:0000313" key="2">
    <source>
        <dbReference type="EMBL" id="TCL76303.1"/>
    </source>
</evidence>
<dbReference type="RefSeq" id="WP_132012489.1">
    <property type="nucleotide sequence ID" value="NZ_SLUN01000002.1"/>
</dbReference>
<name>A0A4R1S9Y0_HYDET</name>
<dbReference type="AlphaFoldDB" id="A0A4R1S9Y0"/>
<reference evidence="2 3" key="1">
    <citation type="submission" date="2019-03" db="EMBL/GenBank/DDBJ databases">
        <title>Genomic Encyclopedia of Type Strains, Phase IV (KMG-IV): sequencing the most valuable type-strain genomes for metagenomic binning, comparative biology and taxonomic classification.</title>
        <authorList>
            <person name="Goeker M."/>
        </authorList>
    </citation>
    <scope>NUCLEOTIDE SEQUENCE [LARGE SCALE GENOMIC DNA]</scope>
    <source>
        <strain evidence="2 3">LX-B</strain>
    </source>
</reference>
<accession>A0A4R1S9Y0</accession>
<feature type="transmembrane region" description="Helical" evidence="1">
    <location>
        <begin position="103"/>
        <end position="124"/>
    </location>
</feature>
<gene>
    <name evidence="2" type="ORF">EDC14_100256</name>
</gene>
<keyword evidence="3" id="KW-1185">Reference proteome</keyword>
<keyword evidence="1" id="KW-0812">Transmembrane</keyword>
<keyword evidence="1" id="KW-1133">Transmembrane helix</keyword>
<evidence type="ECO:0000256" key="1">
    <source>
        <dbReference type="SAM" id="Phobius"/>
    </source>
</evidence>
<dbReference type="Proteomes" id="UP000295008">
    <property type="component" value="Unassembled WGS sequence"/>
</dbReference>
<sequence length="579" mass="64993">MKWGKKKLEAELLLVKIIQCSDPAYWYREKIGGLFLVEPVSFREFYIVYQDGAQEELQLIRIDDCQLLLGDDPPVSPHPRPGLGFSRFFGALFAKLKKRAQPFLALSLAALLLLATAGAAHGGYAIRSLYSTFNDDYLGAGFNSISKTFLTDDSCLDFSNIATETVTGTDQSSAYCFVDSQKELDEQFRYHFGAGNAGPGGMTALSPETGAILRNTSFSADTITLFAYWRKAETRVFSTVPPKISDAAFAVLQTDPRRFFRQYGDQYVSAAILGKIIFLVYQADAATESALARNRIKRAMELKMKQIFGVKLTEAENRFVAATLARVSITRSTYGNGVLNFNGIDSAEDLQRAIAQIATVSVIARELRSYSQTSNGAGARFYDSAAYLNTVNQWERGLSNLNYIATNPRLSSKLRSDCQNALNVLNRQLNQFYSSGADLQPPDRALLEGFYDRYLAEMNIAPRTYQLPAMENRKDLDLRGLRAADSLKLELVVKQGFFSRLFNRNLSVVLYLMDGKGGWSEYRRIPLPPKPTRFTLYEGTPFRGRLRLAFSKPKLKMDFTVYCSYTEQPDDIILLQKIR</sequence>
<evidence type="ECO:0000313" key="3">
    <source>
        <dbReference type="Proteomes" id="UP000295008"/>
    </source>
</evidence>
<comment type="caution">
    <text evidence="2">The sequence shown here is derived from an EMBL/GenBank/DDBJ whole genome shotgun (WGS) entry which is preliminary data.</text>
</comment>